<evidence type="ECO:0000313" key="1">
    <source>
        <dbReference type="EMBL" id="ROW10714.1"/>
    </source>
</evidence>
<accession>A0A423X503</accession>
<dbReference type="OrthoDB" id="5207085at2759"/>
<sequence>MWDMMLYPGVPHTSRRHRRGRHSKKGRKCRACREHLGKVTVGGKKVEMAYCERHYCQKFLADGTASGSDDMPCMKYVKDADPEKFRYCSDRTGSLLCERHTCEWPTCTAEVEGKGERGDPSRSCDRHRRCARDGCGAPCSRRDTDAGPVVLLRWCGLHCCRAEGCTEGRAVDNEMYCERHVCLEPLCGGGKKRVTGVTGLGTGAGAGVGGRFCADHQCKADGCLERRDQRVRGSEHCALHICWVEGCSRPASAAAAGSGNRCDVHRECREVGCREYVYVERGPGEEVKYPTCEKHHKPQCPAQTPTGTQCDKRLDANQRYCRDHSCELSSCGDQRRPDSLQYCPAHKCSVPACQQLRRNTIAGLDQLLSSSSFPSGGGFPLGGRAAAASLLFGGCGGGGGGGAVGVLDLNSSFSSYCAAHACRGDGGRCGEGAVEGALFCGKHGCSRKGCVREVTAAGLSRRRGGGGGGLCDRHHRKRKEFGLGGACGGVPPPMGSLGGPMGMPMPMPMPMGFLPPFFGGPFFDSSGSGTVDQAGVRARHGHDGVDHVQPALAVEDGHQEAYGGGADLARDHDGRGRGGVGDAGGEAELAHGAAGVEHGPYAAECHCRCGAVALSVSNSWGLFSTLEMRGTDGREVTYMTAGIWRRENCSNMMMDRGATLRWGDG</sequence>
<dbReference type="AlphaFoldDB" id="A0A423X503"/>
<organism evidence="1 2">
    <name type="scientific">Cytospora leucostoma</name>
    <dbReference type="NCBI Taxonomy" id="1230097"/>
    <lineage>
        <taxon>Eukaryota</taxon>
        <taxon>Fungi</taxon>
        <taxon>Dikarya</taxon>
        <taxon>Ascomycota</taxon>
        <taxon>Pezizomycotina</taxon>
        <taxon>Sordariomycetes</taxon>
        <taxon>Sordariomycetidae</taxon>
        <taxon>Diaporthales</taxon>
        <taxon>Cytosporaceae</taxon>
        <taxon>Cytospora</taxon>
    </lineage>
</organism>
<dbReference type="Proteomes" id="UP000285146">
    <property type="component" value="Unassembled WGS sequence"/>
</dbReference>
<dbReference type="EMBL" id="LKEB01000028">
    <property type="protein sequence ID" value="ROW10714.1"/>
    <property type="molecule type" value="Genomic_DNA"/>
</dbReference>
<comment type="caution">
    <text evidence="1">The sequence shown here is derived from an EMBL/GenBank/DDBJ whole genome shotgun (WGS) entry which is preliminary data.</text>
</comment>
<proteinExistence type="predicted"/>
<reference evidence="1 2" key="1">
    <citation type="submission" date="2015-09" db="EMBL/GenBank/DDBJ databases">
        <title>Host preference determinants of Valsa canker pathogens revealed by comparative genomics.</title>
        <authorList>
            <person name="Yin Z."/>
            <person name="Huang L."/>
        </authorList>
    </citation>
    <scope>NUCLEOTIDE SEQUENCE [LARGE SCALE GENOMIC DNA]</scope>
    <source>
        <strain evidence="1 2">SXYLt</strain>
    </source>
</reference>
<gene>
    <name evidence="1" type="ORF">VPNG_05109</name>
</gene>
<keyword evidence="2" id="KW-1185">Reference proteome</keyword>
<evidence type="ECO:0000313" key="2">
    <source>
        <dbReference type="Proteomes" id="UP000285146"/>
    </source>
</evidence>
<name>A0A423X503_9PEZI</name>
<dbReference type="InParanoid" id="A0A423X503"/>
<protein>
    <submittedName>
        <fullName evidence="1">Uncharacterized protein</fullName>
    </submittedName>
</protein>
<dbReference type="STRING" id="1230097.A0A423X503"/>